<dbReference type="PANTHER" id="PTHR43673">
    <property type="entry name" value="NAD(P)H NITROREDUCTASE YDGI-RELATED"/>
    <property type="match status" value="1"/>
</dbReference>
<comment type="similarity">
    <text evidence="1">Belongs to the nitroreductase family.</text>
</comment>
<sequence length="185" mass="20155">MTTNQPINDVMNARHSVRTFDGVTTIKHAEMQALLKTAFLAPSALNLQPIRALVIESPMIRQQLATATGNISQLTTASAVVLFVNDRENLAEKKPFLPSQQTGVKEHLDIAALDCGLVAMQFMLAAKDHGYDTNPMTGFDHAAFSQILNLDTARYEPLLLVAIGKAVTAGKMAKHKAIKTLIDFQ</sequence>
<evidence type="ECO:0000313" key="4">
    <source>
        <dbReference type="EMBL" id="MFC6202115.1"/>
    </source>
</evidence>
<evidence type="ECO:0000313" key="5">
    <source>
        <dbReference type="Proteomes" id="UP001596171"/>
    </source>
</evidence>
<dbReference type="Gene3D" id="3.40.109.10">
    <property type="entry name" value="NADH Oxidase"/>
    <property type="match status" value="1"/>
</dbReference>
<name>A0ABW1SK57_9LACO</name>
<dbReference type="EC" id="1.7.1.-" evidence="4"/>
<keyword evidence="5" id="KW-1185">Reference proteome</keyword>
<comment type="caution">
    <text evidence="4">The sequence shown here is derived from an EMBL/GenBank/DDBJ whole genome shotgun (WGS) entry which is preliminary data.</text>
</comment>
<proteinExistence type="inferred from homology"/>
<dbReference type="Proteomes" id="UP001596171">
    <property type="component" value="Unassembled WGS sequence"/>
</dbReference>
<dbReference type="SUPFAM" id="SSF55469">
    <property type="entry name" value="FMN-dependent nitroreductase-like"/>
    <property type="match status" value="1"/>
</dbReference>
<dbReference type="InterPro" id="IPR029479">
    <property type="entry name" value="Nitroreductase"/>
</dbReference>
<gene>
    <name evidence="4" type="ORF">ACFP1L_09570</name>
</gene>
<evidence type="ECO:0000256" key="2">
    <source>
        <dbReference type="ARBA" id="ARBA00023002"/>
    </source>
</evidence>
<evidence type="ECO:0000256" key="1">
    <source>
        <dbReference type="ARBA" id="ARBA00007118"/>
    </source>
</evidence>
<evidence type="ECO:0000259" key="3">
    <source>
        <dbReference type="Pfam" id="PF00881"/>
    </source>
</evidence>
<dbReference type="GO" id="GO:0016491">
    <property type="term" value="F:oxidoreductase activity"/>
    <property type="evidence" value="ECO:0007669"/>
    <property type="project" value="UniProtKB-KW"/>
</dbReference>
<dbReference type="InterPro" id="IPR000415">
    <property type="entry name" value="Nitroreductase-like"/>
</dbReference>
<dbReference type="Pfam" id="PF00881">
    <property type="entry name" value="Nitroreductase"/>
    <property type="match status" value="1"/>
</dbReference>
<organism evidence="4 5">
    <name type="scientific">Lactiplantibacillus nangangensis</name>
    <dbReference type="NCBI Taxonomy" id="2559917"/>
    <lineage>
        <taxon>Bacteria</taxon>
        <taxon>Bacillati</taxon>
        <taxon>Bacillota</taxon>
        <taxon>Bacilli</taxon>
        <taxon>Lactobacillales</taxon>
        <taxon>Lactobacillaceae</taxon>
        <taxon>Lactiplantibacillus</taxon>
    </lineage>
</organism>
<dbReference type="RefSeq" id="WP_137615489.1">
    <property type="nucleotide sequence ID" value="NZ_BJDI01000003.1"/>
</dbReference>
<accession>A0ABW1SK57</accession>
<dbReference type="PANTHER" id="PTHR43673:SF10">
    <property type="entry name" value="NADH DEHYDROGENASE_NAD(P)H NITROREDUCTASE XCC3605-RELATED"/>
    <property type="match status" value="1"/>
</dbReference>
<keyword evidence="2 4" id="KW-0560">Oxidoreductase</keyword>
<reference evidence="5" key="1">
    <citation type="journal article" date="2019" name="Int. J. Syst. Evol. Microbiol.">
        <title>The Global Catalogue of Microorganisms (GCM) 10K type strain sequencing project: providing services to taxonomists for standard genome sequencing and annotation.</title>
        <authorList>
            <consortium name="The Broad Institute Genomics Platform"/>
            <consortium name="The Broad Institute Genome Sequencing Center for Infectious Disease"/>
            <person name="Wu L."/>
            <person name="Ma J."/>
        </authorList>
    </citation>
    <scope>NUCLEOTIDE SEQUENCE [LARGE SCALE GENOMIC DNA]</scope>
    <source>
        <strain evidence="5">CCM 8930</strain>
    </source>
</reference>
<feature type="domain" description="Nitroreductase" evidence="3">
    <location>
        <begin position="13"/>
        <end position="165"/>
    </location>
</feature>
<dbReference type="CDD" id="cd02137">
    <property type="entry name" value="MhqN-like"/>
    <property type="match status" value="1"/>
</dbReference>
<protein>
    <submittedName>
        <fullName evidence="4">Nitroreductase family protein</fullName>
        <ecNumber evidence="4">1.7.1.-</ecNumber>
    </submittedName>
</protein>
<dbReference type="EMBL" id="JBHSSE010000018">
    <property type="protein sequence ID" value="MFC6202115.1"/>
    <property type="molecule type" value="Genomic_DNA"/>
</dbReference>